<dbReference type="EMBL" id="JAUTXU010000076">
    <property type="protein sequence ID" value="KAK3711433.1"/>
    <property type="molecule type" value="Genomic_DNA"/>
</dbReference>
<evidence type="ECO:0000313" key="1">
    <source>
        <dbReference type="EMBL" id="KAK3711433.1"/>
    </source>
</evidence>
<dbReference type="Proteomes" id="UP001281147">
    <property type="component" value="Unassembled WGS sequence"/>
</dbReference>
<sequence>MAHHQPGRAAVESSDGLDTETNSHAMSMPPPPRRNEPVTGEKRPRSNNDDVEPSREAKAQRPSTTSNPASNYPTPSPPRNTASHSVASSPSHAVTQASPGSQAWCWQLYTTGMHLGAWLASGVSPSEITQLYSYAALSTRLIQQHLHAYNFSPASWVRSQSRSFEKVRVYDIVEYQDIKRDRAKDSDAITEHQSFGPFGKAYAVNELRRVKDDEAPWLCLLLDENEDTPKNISEGIHILYTQGYTYEKYTVCDLSQKEAVEHVDLPNVLNGQLTEDACVRLCDYLRHVHEVLENQQRNWPPRRQLLKGGMRSRASTATTQQRSAMDASSLAKYTGPISVGGTEKKLNSRFDGLGMQNAASAASDGRGSSQAAPPNVQAAPTSYGTVNDGRSVEMARRRFQSMRDKYVK</sequence>
<comment type="caution">
    <text evidence="1">The sequence shown here is derived from an EMBL/GenBank/DDBJ whole genome shotgun (WGS) entry which is preliminary data.</text>
</comment>
<accession>A0ACC3N7S2</accession>
<name>A0ACC3N7S2_9PEZI</name>
<organism evidence="1 2">
    <name type="scientific">Vermiconidia calcicola</name>
    <dbReference type="NCBI Taxonomy" id="1690605"/>
    <lineage>
        <taxon>Eukaryota</taxon>
        <taxon>Fungi</taxon>
        <taxon>Dikarya</taxon>
        <taxon>Ascomycota</taxon>
        <taxon>Pezizomycotina</taxon>
        <taxon>Dothideomycetes</taxon>
        <taxon>Dothideomycetidae</taxon>
        <taxon>Mycosphaerellales</taxon>
        <taxon>Extremaceae</taxon>
        <taxon>Vermiconidia</taxon>
    </lineage>
</organism>
<keyword evidence="2" id="KW-1185">Reference proteome</keyword>
<evidence type="ECO:0000313" key="2">
    <source>
        <dbReference type="Proteomes" id="UP001281147"/>
    </source>
</evidence>
<proteinExistence type="predicted"/>
<reference evidence="1" key="1">
    <citation type="submission" date="2023-07" db="EMBL/GenBank/DDBJ databases">
        <title>Black Yeasts Isolated from many extreme environments.</title>
        <authorList>
            <person name="Coleine C."/>
            <person name="Stajich J.E."/>
            <person name="Selbmann L."/>
        </authorList>
    </citation>
    <scope>NUCLEOTIDE SEQUENCE</scope>
    <source>
        <strain evidence="1">CCFEE 5714</strain>
    </source>
</reference>
<protein>
    <submittedName>
        <fullName evidence="1">Uncharacterized protein</fullName>
    </submittedName>
</protein>
<gene>
    <name evidence="1" type="ORF">LTR37_009612</name>
</gene>